<dbReference type="Gene3D" id="2.160.20.110">
    <property type="match status" value="1"/>
</dbReference>
<feature type="transmembrane region" description="Helical" evidence="2">
    <location>
        <begin position="767"/>
        <end position="788"/>
    </location>
</feature>
<feature type="coiled-coil region" evidence="1">
    <location>
        <begin position="441"/>
        <end position="475"/>
    </location>
</feature>
<comment type="caution">
    <text evidence="3">The sequence shown here is derived from an EMBL/GenBank/DDBJ whole genome shotgun (WGS) entry which is preliminary data.</text>
</comment>
<proteinExistence type="predicted"/>
<keyword evidence="1" id="KW-0175">Coiled coil</keyword>
<dbReference type="AlphaFoldDB" id="A0AA86RJ13"/>
<evidence type="ECO:0000313" key="5">
    <source>
        <dbReference type="Proteomes" id="UP001642409"/>
    </source>
</evidence>
<accession>A0AA86RJ13</accession>
<keyword evidence="2" id="KW-1133">Transmembrane helix</keyword>
<keyword evidence="2" id="KW-0812">Transmembrane</keyword>
<dbReference type="EMBL" id="CAXDID020000017">
    <property type="protein sequence ID" value="CAL5984743.1"/>
    <property type="molecule type" value="Genomic_DNA"/>
</dbReference>
<sequence>MLEIFLQQVNLFQTVLCMPLSVKASKQVYSQLICSGSLFRTYNIGFCSKESSLSSKVQSASVTYSPAQVVNLALYTERVQDYELNLNYSMQNLPSFALFGLTKNILVESSSVSVKVPQQLAQGSLVCLSCDLNVASSDFAFVASGQNVSGLVLAPASRLDINKSLVQLRLGGQNVGGLVLNGSKTSVSLADCNISCYVGLGSSVSGSVAAFVSQMSLAVNSVRICSNTLKFGQGVVSQTGEIAETCDLCRDATYSYGLCLKELEFGVLKNNQYECDLPFLFDGEGCACPEGFVLNGTSCADVLESVNQLMKSLELSNASVSTLRDKTEILGNTSEQLKLEQDVLNASIQNLFDLSNETQGSVASNFSLLQQYLLGNFSIADSNLQANTRLLDLRLFNNISALNVSVQDLGSYSASLNSNLTQLNLTLVDQQNKTSALTLELTQLNDSVSAASQVIQRQQRQIEGLNQLVQCLNSDEYKNVTGQCYLVQGSDDTTCSQKMYLSTFDVAAVTYQVINNANFTPNYVFGTATAINNAFVDIYDNVYNSQATISPLFQTQSTFANLKIQLGAQALNGGSFVLSGGTSTTVNQMNIISKPGCQMTLNSGMQLNILGQLLLSATINNLLVNLSFAPSSGNITLVDTISGSFQITGYQVLGEYNSSQTVAMVGISVNAATVIANQINFRPSVYNVGNCSSYLFSIAFSTSQVIIDNVAVIIGSSSNFLLMGSIASDSSKINYYEFGGIVMLIYDTSTIYINSLISDIYSHFSTGYVSASGFLIGFGFSITNTIVVNNVCIQQNITSISQLFFCFGLIGYSFGTVTLQNTKVTFSVQGAKLFNFGIIGKTDSSPANSRFKVENLSASVNISSSQGNQTGSVFGMVNGINCFIINANLYGCVSAQTVIGGFIGYSNKNVTIQNSTSTQTVSGSGNKVGGFIGGQDSNATIIDSAITQTSINGGSYIGGLIGSCTSTLQITNSKIEFVLISAKSQFGVVVGNTQGGTLTVKSSTSFLNQINGNEQTSCTLSSVWSVAQC</sequence>
<dbReference type="EMBL" id="CATOUU010001186">
    <property type="protein sequence ID" value="CAI9978840.1"/>
    <property type="molecule type" value="Genomic_DNA"/>
</dbReference>
<dbReference type="Proteomes" id="UP001642409">
    <property type="component" value="Unassembled WGS sequence"/>
</dbReference>
<reference evidence="3" key="1">
    <citation type="submission" date="2023-06" db="EMBL/GenBank/DDBJ databases">
        <authorList>
            <person name="Kurt Z."/>
        </authorList>
    </citation>
    <scope>NUCLEOTIDE SEQUENCE</scope>
</reference>
<feature type="transmembrane region" description="Helical" evidence="2">
    <location>
        <begin position="735"/>
        <end position="755"/>
    </location>
</feature>
<reference evidence="4 5" key="2">
    <citation type="submission" date="2024-07" db="EMBL/GenBank/DDBJ databases">
        <authorList>
            <person name="Akdeniz Z."/>
        </authorList>
    </citation>
    <scope>NUCLEOTIDE SEQUENCE [LARGE SCALE GENOMIC DNA]</scope>
</reference>
<evidence type="ECO:0000313" key="3">
    <source>
        <dbReference type="EMBL" id="CAI9978840.1"/>
    </source>
</evidence>
<evidence type="ECO:0000256" key="1">
    <source>
        <dbReference type="SAM" id="Coils"/>
    </source>
</evidence>
<name>A0AA86RJ13_9EUKA</name>
<organism evidence="3">
    <name type="scientific">Hexamita inflata</name>
    <dbReference type="NCBI Taxonomy" id="28002"/>
    <lineage>
        <taxon>Eukaryota</taxon>
        <taxon>Metamonada</taxon>
        <taxon>Diplomonadida</taxon>
        <taxon>Hexamitidae</taxon>
        <taxon>Hexamitinae</taxon>
        <taxon>Hexamita</taxon>
    </lineage>
</organism>
<protein>
    <submittedName>
        <fullName evidence="3">S-layer homology domain-containing protein</fullName>
    </submittedName>
    <submittedName>
        <fullName evidence="4">S-layer_homology domain-containing protein</fullName>
    </submittedName>
</protein>
<keyword evidence="2" id="KW-0472">Membrane</keyword>
<evidence type="ECO:0000313" key="4">
    <source>
        <dbReference type="EMBL" id="CAL5984743.1"/>
    </source>
</evidence>
<feature type="transmembrane region" description="Helical" evidence="2">
    <location>
        <begin position="800"/>
        <end position="819"/>
    </location>
</feature>
<evidence type="ECO:0000256" key="2">
    <source>
        <dbReference type="SAM" id="Phobius"/>
    </source>
</evidence>
<keyword evidence="5" id="KW-1185">Reference proteome</keyword>
<gene>
    <name evidence="3" type="ORF">HINF_LOCUS66485</name>
    <name evidence="4" type="ORF">HINF_LOCUS8252</name>
</gene>